<dbReference type="InterPro" id="IPR013790">
    <property type="entry name" value="Dwarfin"/>
</dbReference>
<dbReference type="InterPro" id="IPR017855">
    <property type="entry name" value="SMAD-like_dom_sf"/>
</dbReference>
<evidence type="ECO:0000256" key="8">
    <source>
        <dbReference type="SAM" id="MobiDB-lite"/>
    </source>
</evidence>
<sequence length="461" mass="51459">MAGAGRRMLKMCSTRDKIRPPDGHNGRINDKKWVEKAIKSLVKKVKKAGTLDDLERAIVNQDSNTRCVTIPRSMDGRLQVSQRKGLPHVMYCRIWRFPDLSNHHHLKPIEHCQFAFNFKKDEVCVNPYHYELGSPALAPIMVPKSMSYGATCSSALQSSNNSSSTDDEGFQSIPSSQLISIKTESITSVPCNVSPLFPLNSESSQAGYLSEENEPMDHQSSNISPSSSLHSPSSIDNYYPVEYCEPPFWCSVSYYELSQRVGEVFHASQPSLTVDGFCDPSNAERFCLGLLANVNRSPAVVDARKHVEPTELRKGPLPSLAPIRGRGARFYYIGGEVYAECLSDSAIFVQSPNLNQRQNWDVSTVCKVPPNCNIKIFNNQEFARLLSNSVQHGFEGVYALTRMCTIRISFVKGWGADYRRQNITSTPCWIEIHLNGPLQWLDRVLTQMGGPVGSKPPTSFT</sequence>
<dbReference type="GO" id="GO:0060395">
    <property type="term" value="P:SMAD protein signal transduction"/>
    <property type="evidence" value="ECO:0007669"/>
    <property type="project" value="TreeGrafter"/>
</dbReference>
<feature type="compositionally biased region" description="Basic and acidic residues" evidence="8">
    <location>
        <begin position="13"/>
        <end position="28"/>
    </location>
</feature>
<dbReference type="SUPFAM" id="SSF49879">
    <property type="entry name" value="SMAD/FHA domain"/>
    <property type="match status" value="1"/>
</dbReference>
<feature type="domain" description="MH1" evidence="9">
    <location>
        <begin position="3"/>
        <end position="139"/>
    </location>
</feature>
<feature type="region of interest" description="Disordered" evidence="8">
    <location>
        <begin position="1"/>
        <end position="28"/>
    </location>
</feature>
<dbReference type="GO" id="GO:0051239">
    <property type="term" value="P:regulation of multicellular organismal process"/>
    <property type="evidence" value="ECO:0007669"/>
    <property type="project" value="UniProtKB-ARBA"/>
</dbReference>
<evidence type="ECO:0000256" key="1">
    <source>
        <dbReference type="ARBA" id="ARBA00005545"/>
    </source>
</evidence>
<feature type="domain" description="MH2" evidence="10">
    <location>
        <begin position="249"/>
        <end position="461"/>
    </location>
</feature>
<keyword evidence="3" id="KW-0862">Zinc</keyword>
<dbReference type="GO" id="GO:0070411">
    <property type="term" value="F:I-SMAD binding"/>
    <property type="evidence" value="ECO:0007669"/>
    <property type="project" value="TreeGrafter"/>
</dbReference>
<dbReference type="AlphaFoldDB" id="A0A915IKB4"/>
<keyword evidence="2" id="KW-0479">Metal-binding</keyword>
<keyword evidence="6 7" id="KW-0539">Nucleus</keyword>
<keyword evidence="4 7" id="KW-0805">Transcription regulation</keyword>
<dbReference type="GO" id="GO:0009653">
    <property type="term" value="P:anatomical structure morphogenesis"/>
    <property type="evidence" value="ECO:0007669"/>
    <property type="project" value="TreeGrafter"/>
</dbReference>
<name>A0A915IKB4_ROMCU</name>
<feature type="region of interest" description="Disordered" evidence="8">
    <location>
        <begin position="208"/>
        <end position="230"/>
    </location>
</feature>
<evidence type="ECO:0000256" key="4">
    <source>
        <dbReference type="ARBA" id="ARBA00023015"/>
    </source>
</evidence>
<dbReference type="Gene3D" id="3.90.520.10">
    <property type="entry name" value="SMAD MH1 domain"/>
    <property type="match status" value="1"/>
</dbReference>
<dbReference type="InterPro" id="IPR008984">
    <property type="entry name" value="SMAD_FHA_dom_sf"/>
</dbReference>
<proteinExistence type="inferred from homology"/>
<dbReference type="GO" id="GO:0050793">
    <property type="term" value="P:regulation of developmental process"/>
    <property type="evidence" value="ECO:0007669"/>
    <property type="project" value="UniProtKB-ARBA"/>
</dbReference>
<feature type="compositionally biased region" description="Low complexity" evidence="8">
    <location>
        <begin position="218"/>
        <end position="230"/>
    </location>
</feature>
<organism evidence="11 12">
    <name type="scientific">Romanomermis culicivorax</name>
    <name type="common">Nematode worm</name>
    <dbReference type="NCBI Taxonomy" id="13658"/>
    <lineage>
        <taxon>Eukaryota</taxon>
        <taxon>Metazoa</taxon>
        <taxon>Ecdysozoa</taxon>
        <taxon>Nematoda</taxon>
        <taxon>Enoplea</taxon>
        <taxon>Dorylaimia</taxon>
        <taxon>Mermithida</taxon>
        <taxon>Mermithoidea</taxon>
        <taxon>Mermithidae</taxon>
        <taxon>Romanomermis</taxon>
    </lineage>
</organism>
<dbReference type="GO" id="GO:0071144">
    <property type="term" value="C:heteromeric SMAD protein complex"/>
    <property type="evidence" value="ECO:0007669"/>
    <property type="project" value="TreeGrafter"/>
</dbReference>
<evidence type="ECO:0000256" key="3">
    <source>
        <dbReference type="ARBA" id="ARBA00022833"/>
    </source>
</evidence>
<dbReference type="GO" id="GO:0030154">
    <property type="term" value="P:cell differentiation"/>
    <property type="evidence" value="ECO:0007669"/>
    <property type="project" value="TreeGrafter"/>
</dbReference>
<dbReference type="PROSITE" id="PS51075">
    <property type="entry name" value="MH1"/>
    <property type="match status" value="1"/>
</dbReference>
<dbReference type="PANTHER" id="PTHR13703">
    <property type="entry name" value="SMAD"/>
    <property type="match status" value="1"/>
</dbReference>
<dbReference type="PROSITE" id="PS51076">
    <property type="entry name" value="MH2"/>
    <property type="match status" value="1"/>
</dbReference>
<evidence type="ECO:0000256" key="6">
    <source>
        <dbReference type="ARBA" id="ARBA00023242"/>
    </source>
</evidence>
<keyword evidence="11" id="KW-1185">Reference proteome</keyword>
<dbReference type="GO" id="GO:0009791">
    <property type="term" value="P:post-embryonic development"/>
    <property type="evidence" value="ECO:0007669"/>
    <property type="project" value="UniProtKB-ARBA"/>
</dbReference>
<comment type="similarity">
    <text evidence="1 7">Belongs to the dwarfin/SMAD family.</text>
</comment>
<accession>A0A915IKB4</accession>
<dbReference type="WBParaSite" id="nRc.2.0.1.t14309-RA">
    <property type="protein sequence ID" value="nRc.2.0.1.t14309-RA"/>
    <property type="gene ID" value="nRc.2.0.1.g14309"/>
</dbReference>
<dbReference type="InterPro" id="IPR036578">
    <property type="entry name" value="SMAD_MH1_sf"/>
</dbReference>
<dbReference type="Proteomes" id="UP000887565">
    <property type="component" value="Unplaced"/>
</dbReference>
<dbReference type="SMART" id="SM00524">
    <property type="entry name" value="DWB"/>
    <property type="match status" value="1"/>
</dbReference>
<evidence type="ECO:0000313" key="11">
    <source>
        <dbReference type="Proteomes" id="UP000887565"/>
    </source>
</evidence>
<reference evidence="12" key="1">
    <citation type="submission" date="2022-11" db="UniProtKB">
        <authorList>
            <consortium name="WormBaseParasite"/>
        </authorList>
    </citation>
    <scope>IDENTIFICATION</scope>
</reference>
<evidence type="ECO:0000256" key="5">
    <source>
        <dbReference type="ARBA" id="ARBA00023163"/>
    </source>
</evidence>
<evidence type="ECO:0000313" key="12">
    <source>
        <dbReference type="WBParaSite" id="nRc.2.0.1.t14309-RA"/>
    </source>
</evidence>
<dbReference type="OMA" id="VENCRYS"/>
<dbReference type="SMART" id="SM00523">
    <property type="entry name" value="DWA"/>
    <property type="match status" value="1"/>
</dbReference>
<dbReference type="GO" id="GO:0030509">
    <property type="term" value="P:BMP signaling pathway"/>
    <property type="evidence" value="ECO:0007669"/>
    <property type="project" value="TreeGrafter"/>
</dbReference>
<protein>
    <recommendedName>
        <fullName evidence="7">Mothers against decapentaplegic homolog</fullName>
        <shortName evidence="7">MAD homolog</shortName>
        <shortName evidence="7">Mothers against DPP homolog</shortName>
    </recommendedName>
    <alternativeName>
        <fullName evidence="7">SMAD family member</fullName>
    </alternativeName>
</protein>
<keyword evidence="7" id="KW-0963">Cytoplasm</keyword>
<dbReference type="Pfam" id="PF03165">
    <property type="entry name" value="MH1"/>
    <property type="match status" value="1"/>
</dbReference>
<dbReference type="GO" id="GO:0000978">
    <property type="term" value="F:RNA polymerase II cis-regulatory region sequence-specific DNA binding"/>
    <property type="evidence" value="ECO:0007669"/>
    <property type="project" value="TreeGrafter"/>
</dbReference>
<dbReference type="InterPro" id="IPR001132">
    <property type="entry name" value="SMAD_dom_Dwarfin-type"/>
</dbReference>
<keyword evidence="5 7" id="KW-0804">Transcription</keyword>
<dbReference type="Pfam" id="PF03166">
    <property type="entry name" value="MH2"/>
    <property type="match status" value="2"/>
</dbReference>
<dbReference type="InterPro" id="IPR013019">
    <property type="entry name" value="MAD_homology_MH1"/>
</dbReference>
<dbReference type="GO" id="GO:0000981">
    <property type="term" value="F:DNA-binding transcription factor activity, RNA polymerase II-specific"/>
    <property type="evidence" value="ECO:0007669"/>
    <property type="project" value="TreeGrafter"/>
</dbReference>
<evidence type="ECO:0000256" key="7">
    <source>
        <dbReference type="RuleBase" id="RU361195"/>
    </source>
</evidence>
<evidence type="ECO:0000259" key="9">
    <source>
        <dbReference type="PROSITE" id="PS51075"/>
    </source>
</evidence>
<dbReference type="Gene3D" id="2.60.200.10">
    <property type="match status" value="1"/>
</dbReference>
<evidence type="ECO:0000256" key="2">
    <source>
        <dbReference type="ARBA" id="ARBA00022723"/>
    </source>
</evidence>
<dbReference type="InterPro" id="IPR003619">
    <property type="entry name" value="MAD_homology1_Dwarfin-type"/>
</dbReference>
<comment type="subcellular location">
    <subcellularLocation>
        <location evidence="7">Cytoplasm</location>
    </subcellularLocation>
    <subcellularLocation>
        <location evidence="7">Nucleus</location>
    </subcellularLocation>
</comment>
<dbReference type="GO" id="GO:0046872">
    <property type="term" value="F:metal ion binding"/>
    <property type="evidence" value="ECO:0007669"/>
    <property type="project" value="UniProtKB-KW"/>
</dbReference>
<dbReference type="GO" id="GO:0005737">
    <property type="term" value="C:cytoplasm"/>
    <property type="evidence" value="ECO:0007669"/>
    <property type="project" value="UniProtKB-SubCell"/>
</dbReference>
<evidence type="ECO:0000259" key="10">
    <source>
        <dbReference type="PROSITE" id="PS51076"/>
    </source>
</evidence>
<dbReference type="SUPFAM" id="SSF56366">
    <property type="entry name" value="SMAD MH1 domain"/>
    <property type="match status" value="1"/>
</dbReference>